<sequence length="213" mass="24138">MSDLDLDLLMRKSREAMRHAYCPYSKFPVGAALLTEDGTIFTGCNVENAAYPLGICAERTALVKAISEGYRKFKAIVIATLAHIDCYSLTDEFLSPLFNCNRLTYDFASIQLDCNCLTYDFASPQFDCNCLTYDFASPQLDCNCLFYDFPSSQFDCNRLTYDFASPQFGSDWDVYMSKPDFTYVKMKTIELLPLGFTPDTLTTFQDALQEGEK</sequence>
<reference evidence="3 4" key="1">
    <citation type="journal article" date="2021" name="Elife">
        <title>Chloroplast acquisition without the gene transfer in kleptoplastic sea slugs, Plakobranchus ocellatus.</title>
        <authorList>
            <person name="Maeda T."/>
            <person name="Takahashi S."/>
            <person name="Yoshida T."/>
            <person name="Shimamura S."/>
            <person name="Takaki Y."/>
            <person name="Nagai Y."/>
            <person name="Toyoda A."/>
            <person name="Suzuki Y."/>
            <person name="Arimoto A."/>
            <person name="Ishii H."/>
            <person name="Satoh N."/>
            <person name="Nishiyama T."/>
            <person name="Hasebe M."/>
            <person name="Maruyama T."/>
            <person name="Minagawa J."/>
            <person name="Obokata J."/>
            <person name="Shigenobu S."/>
        </authorList>
    </citation>
    <scope>NUCLEOTIDE SEQUENCE [LARGE SCALE GENOMIC DNA]</scope>
</reference>
<organism evidence="3 4">
    <name type="scientific">Elysia marginata</name>
    <dbReference type="NCBI Taxonomy" id="1093978"/>
    <lineage>
        <taxon>Eukaryota</taxon>
        <taxon>Metazoa</taxon>
        <taxon>Spiralia</taxon>
        <taxon>Lophotrochozoa</taxon>
        <taxon>Mollusca</taxon>
        <taxon>Gastropoda</taxon>
        <taxon>Heterobranchia</taxon>
        <taxon>Euthyneura</taxon>
        <taxon>Panpulmonata</taxon>
        <taxon>Sacoglossa</taxon>
        <taxon>Placobranchoidea</taxon>
        <taxon>Plakobranchidae</taxon>
        <taxon>Elysia</taxon>
    </lineage>
</organism>
<dbReference type="EMBL" id="BMAT01010285">
    <property type="protein sequence ID" value="GFS23608.1"/>
    <property type="molecule type" value="Genomic_DNA"/>
</dbReference>
<dbReference type="GO" id="GO:0072527">
    <property type="term" value="P:pyrimidine-containing compound metabolic process"/>
    <property type="evidence" value="ECO:0007669"/>
    <property type="project" value="UniProtKB-ARBA"/>
</dbReference>
<dbReference type="PANTHER" id="PTHR11644">
    <property type="entry name" value="CYTIDINE DEAMINASE"/>
    <property type="match status" value="1"/>
</dbReference>
<dbReference type="PROSITE" id="PS51747">
    <property type="entry name" value="CYT_DCMP_DEAMINASES_2"/>
    <property type="match status" value="1"/>
</dbReference>
<evidence type="ECO:0000313" key="3">
    <source>
        <dbReference type="EMBL" id="GFS23608.1"/>
    </source>
</evidence>
<evidence type="ECO:0000259" key="2">
    <source>
        <dbReference type="PROSITE" id="PS51747"/>
    </source>
</evidence>
<proteinExistence type="inferred from homology"/>
<dbReference type="InterPro" id="IPR002125">
    <property type="entry name" value="CMP_dCMP_dom"/>
</dbReference>
<gene>
    <name evidence="3" type="ORF">ElyMa_005137200</name>
</gene>
<dbReference type="CDD" id="cd01283">
    <property type="entry name" value="cytidine_deaminase"/>
    <property type="match status" value="1"/>
</dbReference>
<dbReference type="GO" id="GO:0005829">
    <property type="term" value="C:cytosol"/>
    <property type="evidence" value="ECO:0007669"/>
    <property type="project" value="TreeGrafter"/>
</dbReference>
<dbReference type="GO" id="GO:0004126">
    <property type="term" value="F:cytidine deaminase activity"/>
    <property type="evidence" value="ECO:0007669"/>
    <property type="project" value="UniProtKB-ARBA"/>
</dbReference>
<keyword evidence="4" id="KW-1185">Reference proteome</keyword>
<dbReference type="NCBIfam" id="NF004064">
    <property type="entry name" value="PRK05578.1"/>
    <property type="match status" value="1"/>
</dbReference>
<evidence type="ECO:0000313" key="4">
    <source>
        <dbReference type="Proteomes" id="UP000762676"/>
    </source>
</evidence>
<dbReference type="PANTHER" id="PTHR11644:SF2">
    <property type="entry name" value="CYTIDINE DEAMINASE"/>
    <property type="match status" value="1"/>
</dbReference>
<dbReference type="Gene3D" id="3.40.140.10">
    <property type="entry name" value="Cytidine Deaminase, domain 2"/>
    <property type="match status" value="1"/>
</dbReference>
<comment type="similarity">
    <text evidence="1">Belongs to the cytidine and deoxycytidylate deaminase family.</text>
</comment>
<comment type="caution">
    <text evidence="3">The sequence shown here is derived from an EMBL/GenBank/DDBJ whole genome shotgun (WGS) entry which is preliminary data.</text>
</comment>
<dbReference type="InterPro" id="IPR016193">
    <property type="entry name" value="Cytidine_deaminase-like"/>
</dbReference>
<dbReference type="Proteomes" id="UP000762676">
    <property type="component" value="Unassembled WGS sequence"/>
</dbReference>
<dbReference type="GO" id="GO:0008270">
    <property type="term" value="F:zinc ion binding"/>
    <property type="evidence" value="ECO:0007669"/>
    <property type="project" value="TreeGrafter"/>
</dbReference>
<dbReference type="Pfam" id="PF00383">
    <property type="entry name" value="dCMP_cyt_deam_1"/>
    <property type="match status" value="1"/>
</dbReference>
<protein>
    <submittedName>
        <fullName evidence="3">Cytidine deaminase</fullName>
    </submittedName>
</protein>
<dbReference type="InterPro" id="IPR050202">
    <property type="entry name" value="Cyt/Deoxycyt_deaminase"/>
</dbReference>
<feature type="domain" description="CMP/dCMP-type deaminase" evidence="2">
    <location>
        <begin position="4"/>
        <end position="126"/>
    </location>
</feature>
<accession>A0AAV4JNV9</accession>
<dbReference type="GO" id="GO:0055086">
    <property type="term" value="P:nucleobase-containing small molecule metabolic process"/>
    <property type="evidence" value="ECO:0007669"/>
    <property type="project" value="UniProtKB-ARBA"/>
</dbReference>
<name>A0AAV4JNV9_9GAST</name>
<dbReference type="SUPFAM" id="SSF53927">
    <property type="entry name" value="Cytidine deaminase-like"/>
    <property type="match status" value="1"/>
</dbReference>
<evidence type="ECO:0000256" key="1">
    <source>
        <dbReference type="ARBA" id="ARBA00006576"/>
    </source>
</evidence>
<dbReference type="AlphaFoldDB" id="A0AAV4JNV9"/>